<gene>
    <name evidence="1" type="primary">tagF</name>
    <name evidence="1" type="ORF">L2A60_17635</name>
</gene>
<organism evidence="1 2">
    <name type="scientific">Acidiphilium iwatense</name>
    <dbReference type="NCBI Taxonomy" id="768198"/>
    <lineage>
        <taxon>Bacteria</taxon>
        <taxon>Pseudomonadati</taxon>
        <taxon>Pseudomonadota</taxon>
        <taxon>Alphaproteobacteria</taxon>
        <taxon>Acetobacterales</taxon>
        <taxon>Acidocellaceae</taxon>
        <taxon>Acidiphilium</taxon>
    </lineage>
</organism>
<name>A0ABS9E0M2_9PROT</name>
<sequence length="186" mass="18930">MTGAAPGFAGFYGKLPVRGDFVRSGLPGDAVDALDGWARAALAASRAALGEDWMPCWMEAPVWRFALAPGVAGVSGLGGVWLPSMDQVGRCFPLIIAAEISGAGAAWLDAAEALGFEAVTADLAPEALAARLAAVPPAPGDIPRAGGVWWTEGAPRKDAARIETDGLPDPADFLGLLADAAAIRVP</sequence>
<dbReference type="InterPro" id="IPR017748">
    <property type="entry name" value="TagF"/>
</dbReference>
<dbReference type="Gene3D" id="3.40.1730.10">
    <property type="entry name" value="pa0076 domain"/>
    <property type="match status" value="1"/>
</dbReference>
<protein>
    <submittedName>
        <fullName evidence="1">Type VI secretion system-associated protein TagF</fullName>
    </submittedName>
</protein>
<dbReference type="Pfam" id="PF09867">
    <property type="entry name" value="TagF_N"/>
    <property type="match status" value="1"/>
</dbReference>
<comment type="caution">
    <text evidence="1">The sequence shown here is derived from an EMBL/GenBank/DDBJ whole genome shotgun (WGS) entry which is preliminary data.</text>
</comment>
<evidence type="ECO:0000313" key="1">
    <source>
        <dbReference type="EMBL" id="MCF3948493.1"/>
    </source>
</evidence>
<dbReference type="Proteomes" id="UP001521209">
    <property type="component" value="Unassembled WGS sequence"/>
</dbReference>
<evidence type="ECO:0000313" key="2">
    <source>
        <dbReference type="Proteomes" id="UP001521209"/>
    </source>
</evidence>
<reference evidence="1 2" key="1">
    <citation type="submission" date="2022-01" db="EMBL/GenBank/DDBJ databases">
        <authorList>
            <person name="Won M."/>
            <person name="Kim S.-J."/>
            <person name="Kwon S.-W."/>
        </authorList>
    </citation>
    <scope>NUCLEOTIDE SEQUENCE [LARGE SCALE GENOMIC DNA]</scope>
    <source>
        <strain evidence="1 2">KCTC 23505</strain>
    </source>
</reference>
<proteinExistence type="predicted"/>
<keyword evidence="2" id="KW-1185">Reference proteome</keyword>
<dbReference type="RefSeq" id="WP_235705775.1">
    <property type="nucleotide sequence ID" value="NZ_JAKGBZ010000056.1"/>
</dbReference>
<dbReference type="EMBL" id="JAKGBZ010000056">
    <property type="protein sequence ID" value="MCF3948493.1"/>
    <property type="molecule type" value="Genomic_DNA"/>
</dbReference>
<dbReference type="InterPro" id="IPR038225">
    <property type="entry name" value="TagF_sf"/>
</dbReference>
<dbReference type="PIRSF" id="PIRSF029287">
    <property type="entry name" value="UCP029287"/>
    <property type="match status" value="1"/>
</dbReference>
<dbReference type="NCBIfam" id="TIGR03373">
    <property type="entry name" value="VI_minor_4"/>
    <property type="match status" value="1"/>
</dbReference>
<accession>A0ABS9E0M2</accession>